<reference evidence="3 4" key="1">
    <citation type="submission" date="2006-03" db="EMBL/GenBank/DDBJ databases">
        <title>Complete sequence of chromosome of Nitrobacter hamburgensis X14.</title>
        <authorList>
            <consortium name="US DOE Joint Genome Institute"/>
            <person name="Copeland A."/>
            <person name="Lucas S."/>
            <person name="Lapidus A."/>
            <person name="Barry K."/>
            <person name="Detter J.C."/>
            <person name="Glavina del Rio T."/>
            <person name="Hammon N."/>
            <person name="Israni S."/>
            <person name="Dalin E."/>
            <person name="Tice H."/>
            <person name="Pitluck S."/>
            <person name="Chain P."/>
            <person name="Malfatti S."/>
            <person name="Shin M."/>
            <person name="Vergez L."/>
            <person name="Schmutz J."/>
            <person name="Larimer F."/>
            <person name="Land M."/>
            <person name="Hauser L."/>
            <person name="Kyrpides N."/>
            <person name="Ivanova N."/>
            <person name="Ward B."/>
            <person name="Arp D."/>
            <person name="Klotz M."/>
            <person name="Stein L."/>
            <person name="O'Mullan G."/>
            <person name="Starkenburg S."/>
            <person name="Sayavedra L."/>
            <person name="Poret-Peterson A.T."/>
            <person name="Gentry M.E."/>
            <person name="Bruce D."/>
            <person name="Richardson P."/>
        </authorList>
    </citation>
    <scope>NUCLEOTIDE SEQUENCE [LARGE SCALE GENOMIC DNA]</scope>
    <source>
        <strain evidence="4">DSM 10229 / NCIMB 13809 / X14</strain>
    </source>
</reference>
<sequence>MTARGSQSTRAPSQARNNIEAILRFEKEDEKELALHHRIFHAIGWFFGTTHFLSAQCLAVCLWIALNSLVSSHQAIDPYPFPLLATFLSLEVVLLTSCVLMRQNAIDRTSERRDHLELQINLLAEQGNRLIDQSPPRRACSAHRDRPTKLATPLTASQQAVIAPRQQTASAEIPIASDAPPRPTSRGFLH</sequence>
<dbReference type="AlphaFoldDB" id="Q1QGK9"/>
<dbReference type="OrthoDB" id="8236767at2"/>
<feature type="region of interest" description="Disordered" evidence="1">
    <location>
        <begin position="153"/>
        <end position="190"/>
    </location>
</feature>
<protein>
    <submittedName>
        <fullName evidence="3">Membrane protein-like protein</fullName>
    </submittedName>
</protein>
<evidence type="ECO:0000256" key="2">
    <source>
        <dbReference type="SAM" id="Phobius"/>
    </source>
</evidence>
<evidence type="ECO:0000313" key="4">
    <source>
        <dbReference type="Proteomes" id="UP000001953"/>
    </source>
</evidence>
<proteinExistence type="predicted"/>
<dbReference type="Pfam" id="PF06210">
    <property type="entry name" value="DUF1003"/>
    <property type="match status" value="1"/>
</dbReference>
<feature type="transmembrane region" description="Helical" evidence="2">
    <location>
        <begin position="43"/>
        <end position="66"/>
    </location>
</feature>
<keyword evidence="4" id="KW-1185">Reference proteome</keyword>
<feature type="compositionally biased region" description="Polar residues" evidence="1">
    <location>
        <begin position="154"/>
        <end position="170"/>
    </location>
</feature>
<accession>Q1QGK9</accession>
<keyword evidence="2" id="KW-0472">Membrane</keyword>
<feature type="transmembrane region" description="Helical" evidence="2">
    <location>
        <begin position="78"/>
        <end position="100"/>
    </location>
</feature>
<dbReference type="InterPro" id="IPR010406">
    <property type="entry name" value="DUF1003"/>
</dbReference>
<dbReference type="Proteomes" id="UP000001953">
    <property type="component" value="Chromosome"/>
</dbReference>
<organism evidence="3 4">
    <name type="scientific">Nitrobacter hamburgensis (strain DSM 10229 / NCIMB 13809 / X14)</name>
    <dbReference type="NCBI Taxonomy" id="323097"/>
    <lineage>
        <taxon>Bacteria</taxon>
        <taxon>Pseudomonadati</taxon>
        <taxon>Pseudomonadota</taxon>
        <taxon>Alphaproteobacteria</taxon>
        <taxon>Hyphomicrobiales</taxon>
        <taxon>Nitrobacteraceae</taxon>
        <taxon>Nitrobacter</taxon>
    </lineage>
</organism>
<evidence type="ECO:0000313" key="3">
    <source>
        <dbReference type="EMBL" id="ABE64638.1"/>
    </source>
</evidence>
<gene>
    <name evidence="3" type="ordered locus">Nham_3961</name>
</gene>
<dbReference type="RefSeq" id="WP_011512267.1">
    <property type="nucleotide sequence ID" value="NC_007964.1"/>
</dbReference>
<dbReference type="eggNOG" id="COG4420">
    <property type="taxonomic scope" value="Bacteria"/>
</dbReference>
<name>Q1QGK9_NITHX</name>
<dbReference type="STRING" id="323097.Nham_3961"/>
<keyword evidence="2" id="KW-0812">Transmembrane</keyword>
<dbReference type="EMBL" id="CP000319">
    <property type="protein sequence ID" value="ABE64638.1"/>
    <property type="molecule type" value="Genomic_DNA"/>
</dbReference>
<evidence type="ECO:0000256" key="1">
    <source>
        <dbReference type="SAM" id="MobiDB-lite"/>
    </source>
</evidence>
<dbReference type="KEGG" id="nha:Nham_3961"/>
<keyword evidence="2" id="KW-1133">Transmembrane helix</keyword>
<dbReference type="HOGENOM" id="CLU_1426637_0_0_5"/>